<evidence type="ECO:0000256" key="2">
    <source>
        <dbReference type="ARBA" id="ARBA00022617"/>
    </source>
</evidence>
<dbReference type="AlphaFoldDB" id="A0A0P8D2F3"/>
<dbReference type="EMBL" id="LJZQ01000004">
    <property type="protein sequence ID" value="KPQ29896.1"/>
    <property type="molecule type" value="Genomic_DNA"/>
</dbReference>
<accession>A0A0P8D2F3</accession>
<dbReference type="Gene3D" id="1.10.760.10">
    <property type="entry name" value="Cytochrome c-like domain"/>
    <property type="match status" value="1"/>
</dbReference>
<gene>
    <name evidence="9" type="ORF">HLUCCX14_04505</name>
</gene>
<protein>
    <submittedName>
        <fullName evidence="9">Cytochrome c553</fullName>
    </submittedName>
</protein>
<evidence type="ECO:0000256" key="3">
    <source>
        <dbReference type="ARBA" id="ARBA00022723"/>
    </source>
</evidence>
<dbReference type="PATRIC" id="fig|1305731.5.peg.2997"/>
<keyword evidence="3 6" id="KW-0479">Metal-binding</keyword>
<evidence type="ECO:0000256" key="7">
    <source>
        <dbReference type="SAM" id="SignalP"/>
    </source>
</evidence>
<dbReference type="PROSITE" id="PS51257">
    <property type="entry name" value="PROKAR_LIPOPROTEIN"/>
    <property type="match status" value="1"/>
</dbReference>
<dbReference type="PANTHER" id="PTHR33751">
    <property type="entry name" value="CBB3-TYPE CYTOCHROME C OXIDASE SUBUNIT FIXP"/>
    <property type="match status" value="1"/>
</dbReference>
<dbReference type="InterPro" id="IPR036909">
    <property type="entry name" value="Cyt_c-like_dom_sf"/>
</dbReference>
<keyword evidence="1" id="KW-0813">Transport</keyword>
<evidence type="ECO:0000256" key="4">
    <source>
        <dbReference type="ARBA" id="ARBA00022982"/>
    </source>
</evidence>
<dbReference type="PROSITE" id="PS51007">
    <property type="entry name" value="CYTC"/>
    <property type="match status" value="1"/>
</dbReference>
<evidence type="ECO:0000313" key="9">
    <source>
        <dbReference type="EMBL" id="KPQ29896.1"/>
    </source>
</evidence>
<keyword evidence="4" id="KW-0249">Electron transport</keyword>
<dbReference type="GO" id="GO:0046872">
    <property type="term" value="F:metal ion binding"/>
    <property type="evidence" value="ECO:0007669"/>
    <property type="project" value="UniProtKB-KW"/>
</dbReference>
<feature type="signal peptide" evidence="7">
    <location>
        <begin position="1"/>
        <end position="20"/>
    </location>
</feature>
<evidence type="ECO:0000259" key="8">
    <source>
        <dbReference type="PROSITE" id="PS51007"/>
    </source>
</evidence>
<keyword evidence="7" id="KW-0732">Signal</keyword>
<dbReference type="STRING" id="1305731.GCA_000934705_03425"/>
<name>A0A0P8D2F3_9GAMM</name>
<sequence>MNTRIALTLALMIPATLAFADDRSSAQTALLAASCANCHGTDGKLAGAIPAIASRPATALESQLLDFKHDEQTRATVMPRIAKGYSDEELKALAQYFSNIDAASKQR</sequence>
<reference evidence="9 10" key="1">
    <citation type="submission" date="2015-09" db="EMBL/GenBank/DDBJ databases">
        <title>Identification and resolution of microdiversity through metagenomic sequencing of parallel consortia.</title>
        <authorList>
            <person name="Nelson W.C."/>
            <person name="Romine M.F."/>
            <person name="Lindemann S.R."/>
        </authorList>
    </citation>
    <scope>NUCLEOTIDE SEQUENCE [LARGE SCALE GENOMIC DNA]</scope>
    <source>
        <strain evidence="9">HL-55</strain>
    </source>
</reference>
<evidence type="ECO:0000313" key="10">
    <source>
        <dbReference type="Proteomes" id="UP000050416"/>
    </source>
</evidence>
<dbReference type="Pfam" id="PF13442">
    <property type="entry name" value="Cytochrome_CBB3"/>
    <property type="match status" value="1"/>
</dbReference>
<keyword evidence="2 6" id="KW-0349">Heme</keyword>
<proteinExistence type="predicted"/>
<dbReference type="InterPro" id="IPR050597">
    <property type="entry name" value="Cytochrome_c_Oxidase_Subunit"/>
</dbReference>
<dbReference type="OrthoDB" id="9773456at2"/>
<comment type="caution">
    <text evidence="9">The sequence shown here is derived from an EMBL/GenBank/DDBJ whole genome shotgun (WGS) entry which is preliminary data.</text>
</comment>
<dbReference type="PANTHER" id="PTHR33751:SF9">
    <property type="entry name" value="CYTOCHROME C4"/>
    <property type="match status" value="1"/>
</dbReference>
<dbReference type="Proteomes" id="UP000050416">
    <property type="component" value="Unassembled WGS sequence"/>
</dbReference>
<evidence type="ECO:0000256" key="5">
    <source>
        <dbReference type="ARBA" id="ARBA00023004"/>
    </source>
</evidence>
<feature type="domain" description="Cytochrome c" evidence="8">
    <location>
        <begin position="21"/>
        <end position="101"/>
    </location>
</feature>
<feature type="chain" id="PRO_5006149094" evidence="7">
    <location>
        <begin position="21"/>
        <end position="107"/>
    </location>
</feature>
<dbReference type="SUPFAM" id="SSF46626">
    <property type="entry name" value="Cytochrome c"/>
    <property type="match status" value="1"/>
</dbReference>
<evidence type="ECO:0000256" key="1">
    <source>
        <dbReference type="ARBA" id="ARBA00022448"/>
    </source>
</evidence>
<organism evidence="9 10">
    <name type="scientific">Marinobacter excellens HL-55</name>
    <dbReference type="NCBI Taxonomy" id="1305731"/>
    <lineage>
        <taxon>Bacteria</taxon>
        <taxon>Pseudomonadati</taxon>
        <taxon>Pseudomonadota</taxon>
        <taxon>Gammaproteobacteria</taxon>
        <taxon>Pseudomonadales</taxon>
        <taxon>Marinobacteraceae</taxon>
        <taxon>Marinobacter</taxon>
    </lineage>
</organism>
<dbReference type="InterPro" id="IPR009056">
    <property type="entry name" value="Cyt_c-like_dom"/>
</dbReference>
<evidence type="ECO:0000256" key="6">
    <source>
        <dbReference type="PROSITE-ProRule" id="PRU00433"/>
    </source>
</evidence>
<dbReference type="GO" id="GO:0009055">
    <property type="term" value="F:electron transfer activity"/>
    <property type="evidence" value="ECO:0007669"/>
    <property type="project" value="InterPro"/>
</dbReference>
<dbReference type="GO" id="GO:0020037">
    <property type="term" value="F:heme binding"/>
    <property type="evidence" value="ECO:0007669"/>
    <property type="project" value="InterPro"/>
</dbReference>
<keyword evidence="5 6" id="KW-0408">Iron</keyword>